<dbReference type="PANTHER" id="PTHR41252:SF1">
    <property type="entry name" value="BLR2505 PROTEIN"/>
    <property type="match status" value="1"/>
</dbReference>
<feature type="domain" description="SnoaL-like" evidence="1">
    <location>
        <begin position="10"/>
        <end position="114"/>
    </location>
</feature>
<comment type="caution">
    <text evidence="2">The sequence shown here is derived from an EMBL/GenBank/DDBJ whole genome shotgun (WGS) entry which is preliminary data.</text>
</comment>
<dbReference type="EMBL" id="BOOJ01000043">
    <property type="protein sequence ID" value="GIH94552.1"/>
    <property type="molecule type" value="Genomic_DNA"/>
</dbReference>
<dbReference type="RefSeq" id="WP_204066679.1">
    <property type="nucleotide sequence ID" value="NZ_BOOJ01000043.1"/>
</dbReference>
<evidence type="ECO:0000259" key="1">
    <source>
        <dbReference type="Pfam" id="PF12680"/>
    </source>
</evidence>
<accession>A0A8J3SHR5</accession>
<organism evidence="2 3">
    <name type="scientific">Planobispora siamensis</name>
    <dbReference type="NCBI Taxonomy" id="936338"/>
    <lineage>
        <taxon>Bacteria</taxon>
        <taxon>Bacillati</taxon>
        <taxon>Actinomycetota</taxon>
        <taxon>Actinomycetes</taxon>
        <taxon>Streptosporangiales</taxon>
        <taxon>Streptosporangiaceae</taxon>
        <taxon>Planobispora</taxon>
    </lineage>
</organism>
<gene>
    <name evidence="2" type="ORF">Psi01_51820</name>
</gene>
<dbReference type="Pfam" id="PF12680">
    <property type="entry name" value="SnoaL_2"/>
    <property type="match status" value="1"/>
</dbReference>
<dbReference type="Proteomes" id="UP000619788">
    <property type="component" value="Unassembled WGS sequence"/>
</dbReference>
<dbReference type="PANTHER" id="PTHR41252">
    <property type="entry name" value="BLR2505 PROTEIN"/>
    <property type="match status" value="1"/>
</dbReference>
<evidence type="ECO:0000313" key="3">
    <source>
        <dbReference type="Proteomes" id="UP000619788"/>
    </source>
</evidence>
<dbReference type="InterPro" id="IPR032710">
    <property type="entry name" value="NTF2-like_dom_sf"/>
</dbReference>
<sequence>MSEHPDVTVVRESYEALAKGDLDRFRDDLLADDVTFHIPGRGALAGDYRGKEEVAGYLAKFIELGGVLRFEPDAFLSDDGQVAALLHIRGEREGRVLDERGVHVFRVTGGKISERWSFPQDAYAVDEFFA</sequence>
<reference evidence="2 3" key="1">
    <citation type="submission" date="2021-01" db="EMBL/GenBank/DDBJ databases">
        <title>Whole genome shotgun sequence of Planobispora siamensis NBRC 107568.</title>
        <authorList>
            <person name="Komaki H."/>
            <person name="Tamura T."/>
        </authorList>
    </citation>
    <scope>NUCLEOTIDE SEQUENCE [LARGE SCALE GENOMIC DNA]</scope>
    <source>
        <strain evidence="2 3">NBRC 107568</strain>
    </source>
</reference>
<name>A0A8J3SHR5_9ACTN</name>
<dbReference type="SUPFAM" id="SSF54427">
    <property type="entry name" value="NTF2-like"/>
    <property type="match status" value="1"/>
</dbReference>
<proteinExistence type="predicted"/>
<evidence type="ECO:0000313" key="2">
    <source>
        <dbReference type="EMBL" id="GIH94552.1"/>
    </source>
</evidence>
<protein>
    <recommendedName>
        <fullName evidence="1">SnoaL-like domain-containing protein</fullName>
    </recommendedName>
</protein>
<keyword evidence="3" id="KW-1185">Reference proteome</keyword>
<dbReference type="InterPro" id="IPR037401">
    <property type="entry name" value="SnoaL-like"/>
</dbReference>
<dbReference type="Gene3D" id="3.10.450.50">
    <property type="match status" value="1"/>
</dbReference>
<dbReference type="AlphaFoldDB" id="A0A8J3SHR5"/>